<keyword evidence="5" id="KW-0812">Transmembrane</keyword>
<dbReference type="CDD" id="cd02430">
    <property type="entry name" value="PTH2"/>
    <property type="match status" value="1"/>
</dbReference>
<dbReference type="PANTHER" id="PTHR12649:SF11">
    <property type="entry name" value="PEPTIDYL-TRNA HYDROLASE 2, MITOCHONDRIAL"/>
    <property type="match status" value="1"/>
</dbReference>
<sequence>MFTIELLSTIILTGLIASLVTCGLTRRRRKDPYPVDECSWINPRDLEQAERLTCNTKLVLLVRTDLGMGKGKQCAQCGHASVRACQVAARYAPQYLYHWLNTGSKKVALKVIEDELDQLLDQAVKRGIVCGVIQDAGHTQVDPGSRTVAYIGPYEDDIIDEITGHLKLL</sequence>
<accession>A0A4Z1T8C3</accession>
<evidence type="ECO:0000256" key="4">
    <source>
        <dbReference type="ARBA" id="ARBA00048707"/>
    </source>
</evidence>
<evidence type="ECO:0000256" key="1">
    <source>
        <dbReference type="ARBA" id="ARBA00013260"/>
    </source>
</evidence>
<keyword evidence="2 6" id="KW-0378">Hydrolase</keyword>
<dbReference type="AlphaFoldDB" id="A0A4Z1T8C3"/>
<evidence type="ECO:0000256" key="3">
    <source>
        <dbReference type="ARBA" id="ARBA00038050"/>
    </source>
</evidence>
<comment type="caution">
    <text evidence="6">The sequence shown here is derived from an EMBL/GenBank/DDBJ whole genome shotgun (WGS) entry which is preliminary data.</text>
</comment>
<feature type="transmembrane region" description="Helical" evidence="5">
    <location>
        <begin position="6"/>
        <end position="24"/>
    </location>
</feature>
<evidence type="ECO:0000313" key="6">
    <source>
        <dbReference type="EMBL" id="TNJ30373.1"/>
    </source>
</evidence>
<evidence type="ECO:0000256" key="2">
    <source>
        <dbReference type="ARBA" id="ARBA00022801"/>
    </source>
</evidence>
<keyword evidence="5" id="KW-0472">Membrane</keyword>
<organism evidence="6 7">
    <name type="scientific">Giardia muris</name>
    <dbReference type="NCBI Taxonomy" id="5742"/>
    <lineage>
        <taxon>Eukaryota</taxon>
        <taxon>Metamonada</taxon>
        <taxon>Diplomonadida</taxon>
        <taxon>Hexamitidae</taxon>
        <taxon>Giardiinae</taxon>
        <taxon>Giardia</taxon>
    </lineage>
</organism>
<dbReference type="InterPro" id="IPR002833">
    <property type="entry name" value="PTH2"/>
</dbReference>
<dbReference type="Proteomes" id="UP000315496">
    <property type="component" value="Chromosome 1"/>
</dbReference>
<dbReference type="Pfam" id="PF01981">
    <property type="entry name" value="PTH2"/>
    <property type="match status" value="1"/>
</dbReference>
<gene>
    <name evidence="6" type="ORF">GMRT_13075</name>
</gene>
<dbReference type="NCBIfam" id="TIGR00283">
    <property type="entry name" value="arch_pth2"/>
    <property type="match status" value="1"/>
</dbReference>
<proteinExistence type="inferred from homology"/>
<dbReference type="SUPFAM" id="SSF102462">
    <property type="entry name" value="Peptidyl-tRNA hydrolase II"/>
    <property type="match status" value="1"/>
</dbReference>
<dbReference type="GO" id="GO:0005829">
    <property type="term" value="C:cytosol"/>
    <property type="evidence" value="ECO:0007669"/>
    <property type="project" value="TreeGrafter"/>
</dbReference>
<name>A0A4Z1T8C3_GIAMU</name>
<dbReference type="VEuPathDB" id="GiardiaDB:GMRT_13075"/>
<keyword evidence="5" id="KW-1133">Transmembrane helix</keyword>
<comment type="similarity">
    <text evidence="3">Belongs to the PTH2 family.</text>
</comment>
<comment type="catalytic activity">
    <reaction evidence="4">
        <text>an N-acyl-L-alpha-aminoacyl-tRNA + H2O = an N-acyl-L-amino acid + a tRNA + H(+)</text>
        <dbReference type="Rhea" id="RHEA:54448"/>
        <dbReference type="Rhea" id="RHEA-COMP:10123"/>
        <dbReference type="Rhea" id="RHEA-COMP:13883"/>
        <dbReference type="ChEBI" id="CHEBI:15377"/>
        <dbReference type="ChEBI" id="CHEBI:15378"/>
        <dbReference type="ChEBI" id="CHEBI:59874"/>
        <dbReference type="ChEBI" id="CHEBI:78442"/>
        <dbReference type="ChEBI" id="CHEBI:138191"/>
        <dbReference type="EC" id="3.1.1.29"/>
    </reaction>
</comment>
<protein>
    <recommendedName>
        <fullName evidence="1">peptidyl-tRNA hydrolase</fullName>
        <ecNumber evidence="1">3.1.1.29</ecNumber>
    </recommendedName>
</protein>
<dbReference type="GO" id="GO:0004045">
    <property type="term" value="F:peptidyl-tRNA hydrolase activity"/>
    <property type="evidence" value="ECO:0007669"/>
    <property type="project" value="UniProtKB-EC"/>
</dbReference>
<dbReference type="InterPro" id="IPR023476">
    <property type="entry name" value="Pep_tRNA_hydro_II_dom_sf"/>
</dbReference>
<dbReference type="EC" id="3.1.1.29" evidence="1"/>
<evidence type="ECO:0000313" key="7">
    <source>
        <dbReference type="Proteomes" id="UP000315496"/>
    </source>
</evidence>
<reference evidence="6 7" key="1">
    <citation type="submission" date="2019-05" db="EMBL/GenBank/DDBJ databases">
        <title>The compact genome of Giardia muris reveals important steps in the evolution of intestinal protozoan parasites.</title>
        <authorList>
            <person name="Xu F."/>
            <person name="Jimenez-Gonzalez A."/>
            <person name="Einarsson E."/>
            <person name="Astvaldsson A."/>
            <person name="Peirasmaki D."/>
            <person name="Eckmann L."/>
            <person name="Andersson J.O."/>
            <person name="Svard S.G."/>
            <person name="Jerlstrom-Hultqvist J."/>
        </authorList>
    </citation>
    <scope>NUCLEOTIDE SEQUENCE [LARGE SCALE GENOMIC DNA]</scope>
    <source>
        <strain evidence="6 7">Roberts-Thomson</strain>
    </source>
</reference>
<dbReference type="FunFam" id="3.40.1490.10:FF:000001">
    <property type="entry name" value="Peptidyl-tRNA hydrolase 2"/>
    <property type="match status" value="1"/>
</dbReference>
<dbReference type="EMBL" id="VDLU01000001">
    <property type="protein sequence ID" value="TNJ30373.1"/>
    <property type="molecule type" value="Genomic_DNA"/>
</dbReference>
<keyword evidence="7" id="KW-1185">Reference proteome</keyword>
<dbReference type="OrthoDB" id="1733656at2759"/>
<dbReference type="Gene3D" id="3.40.1490.10">
    <property type="entry name" value="Bit1"/>
    <property type="match status" value="1"/>
</dbReference>
<dbReference type="PANTHER" id="PTHR12649">
    <property type="entry name" value="PEPTIDYL-TRNA HYDROLASE 2"/>
    <property type="match status" value="1"/>
</dbReference>
<evidence type="ECO:0000256" key="5">
    <source>
        <dbReference type="SAM" id="Phobius"/>
    </source>
</evidence>